<evidence type="ECO:0000259" key="1">
    <source>
        <dbReference type="SMART" id="SM00382"/>
    </source>
</evidence>
<sequence>MSTNVEFATQFINTTNASVFLTGKAGTGKTTFLKEIYNSTFKQTVIGAPTGIAAINAGGSTLHSLFQLPFGGFVPVEENFSTYSINSKIHTPSSLLSSLKMNEVRRSVLRNMELLIIDEVSMLRADLLDAIDTILRHVRREKIKPFGGVQVLFIGDLLQLPPVVQDSEWSILSKHYRTPFFFDAHVLRSNPPVFIELEKVYRQGDDVFINVLNNLRNNSVTRQDIDLLNRYYRPDFKPDSEDNFIQLTTHNFQADDLNKKEMEKLNTPSHFFEAETEGIFSENSYPIDHKLELKTGAQVMFIKNDITGAQRYFNGKIGKIEHIKGNTITIGFNDGSKSVSVDRYQWENKRYSVNEISGEIEEEIIGTFSQFPIKPAWAITIHKSQGLTFDKAVIDTSKAFAPGQVYVALSRLRSLDGLVLTSPINYNSLSIDHHIRVFNTTKPDHDQLTQHLEVASKAFLHSFTVACFDLSLLTYQFDKHRNSYDTSKKKSVKMKYVTWITELLDRFKEQKEIADRFIVQLDRIFSRKQNLSYLHERIQSANEHFETELQGIRKTITLHTEHLAQNEKGVKTYIQQLNELEGQITFKLERMQKAVQVVNSGNTGK</sequence>
<dbReference type="InterPro" id="IPR003593">
    <property type="entry name" value="AAA+_ATPase"/>
</dbReference>
<comment type="caution">
    <text evidence="2">The sequence shown here is derived from an EMBL/GenBank/DDBJ whole genome shotgun (WGS) entry which is preliminary data.</text>
</comment>
<dbReference type="PANTHER" id="PTHR47642:SF7">
    <property type="entry name" value="ATP-DEPENDENT DNA HELICASE PIF1"/>
    <property type="match status" value="1"/>
</dbReference>
<evidence type="ECO:0000313" key="2">
    <source>
        <dbReference type="EMBL" id="GAA0876431.1"/>
    </source>
</evidence>
<dbReference type="SMART" id="SM00382">
    <property type="entry name" value="AAA"/>
    <property type="match status" value="1"/>
</dbReference>
<keyword evidence="3" id="KW-1185">Reference proteome</keyword>
<reference evidence="3" key="1">
    <citation type="journal article" date="2019" name="Int. J. Syst. Evol. Microbiol.">
        <title>The Global Catalogue of Microorganisms (GCM) 10K type strain sequencing project: providing services to taxonomists for standard genome sequencing and annotation.</title>
        <authorList>
            <consortium name="The Broad Institute Genomics Platform"/>
            <consortium name="The Broad Institute Genome Sequencing Center for Infectious Disease"/>
            <person name="Wu L."/>
            <person name="Ma J."/>
        </authorList>
    </citation>
    <scope>NUCLEOTIDE SEQUENCE [LARGE SCALE GENOMIC DNA]</scope>
    <source>
        <strain evidence="3">JCM 16083</strain>
    </source>
</reference>
<dbReference type="CDD" id="cd18809">
    <property type="entry name" value="SF1_C_RecD"/>
    <property type="match status" value="1"/>
</dbReference>
<accession>A0ABP3Y4G4</accession>
<dbReference type="Proteomes" id="UP001501126">
    <property type="component" value="Unassembled WGS sequence"/>
</dbReference>
<dbReference type="InterPro" id="IPR027417">
    <property type="entry name" value="P-loop_NTPase"/>
</dbReference>
<name>A0ABP3Y4G4_9FLAO</name>
<dbReference type="RefSeq" id="WP_343789246.1">
    <property type="nucleotide sequence ID" value="NZ_BAAAFH010000022.1"/>
</dbReference>
<dbReference type="Pfam" id="PF05970">
    <property type="entry name" value="PIF1"/>
    <property type="match status" value="1"/>
</dbReference>
<dbReference type="SUPFAM" id="SSF52540">
    <property type="entry name" value="P-loop containing nucleoside triphosphate hydrolases"/>
    <property type="match status" value="2"/>
</dbReference>
<protein>
    <submittedName>
        <fullName evidence="2">Helix-turn-helix domain-containing protein</fullName>
    </submittedName>
</protein>
<proteinExistence type="predicted"/>
<gene>
    <name evidence="2" type="ORF">GCM10009118_28410</name>
</gene>
<dbReference type="InterPro" id="IPR010285">
    <property type="entry name" value="DNA_helicase_pif1-like_DEAD"/>
</dbReference>
<dbReference type="Gene3D" id="2.30.30.940">
    <property type="match status" value="1"/>
</dbReference>
<dbReference type="PANTHER" id="PTHR47642">
    <property type="entry name" value="ATP-DEPENDENT DNA HELICASE"/>
    <property type="match status" value="1"/>
</dbReference>
<dbReference type="InterPro" id="IPR051055">
    <property type="entry name" value="PIF1_helicase"/>
</dbReference>
<organism evidence="2 3">
    <name type="scientific">Wandonia haliotis</name>
    <dbReference type="NCBI Taxonomy" id="574963"/>
    <lineage>
        <taxon>Bacteria</taxon>
        <taxon>Pseudomonadati</taxon>
        <taxon>Bacteroidota</taxon>
        <taxon>Flavobacteriia</taxon>
        <taxon>Flavobacteriales</taxon>
        <taxon>Crocinitomicaceae</taxon>
        <taxon>Wandonia</taxon>
    </lineage>
</organism>
<evidence type="ECO:0000313" key="3">
    <source>
        <dbReference type="Proteomes" id="UP001501126"/>
    </source>
</evidence>
<dbReference type="EMBL" id="BAAAFH010000022">
    <property type="protein sequence ID" value="GAA0876431.1"/>
    <property type="molecule type" value="Genomic_DNA"/>
</dbReference>
<dbReference type="Gene3D" id="3.40.50.300">
    <property type="entry name" value="P-loop containing nucleotide triphosphate hydrolases"/>
    <property type="match status" value="2"/>
</dbReference>
<feature type="domain" description="AAA+ ATPase" evidence="1">
    <location>
        <begin position="15"/>
        <end position="192"/>
    </location>
</feature>